<protein>
    <submittedName>
        <fullName evidence="1">Nuclear transport factor 2 family protein</fullName>
    </submittedName>
</protein>
<dbReference type="SUPFAM" id="SSF54427">
    <property type="entry name" value="NTF2-like"/>
    <property type="match status" value="1"/>
</dbReference>
<sequence length="154" mass="17078">MTATNPEAVAALLRRVQRLEEMETARNHLHRYAAALDDPVPEEVAALFTEDGVLRTRRGDAAGRQGIAEFYRRLLEIDPAEKRHFIVAPETTWLEPGLVEIASYFLFTGRGADRSAIGWGTYVDRIRVTGDEALIAEKTITMHVGTDLGTGWAA</sequence>
<name>A0A399G3Y3_9ACTN</name>
<gene>
    <name evidence="1" type="ORF">NI17_005635</name>
</gene>
<keyword evidence="2" id="KW-1185">Reference proteome</keyword>
<dbReference type="CDD" id="cd00531">
    <property type="entry name" value="NTF2_like"/>
    <property type="match status" value="1"/>
</dbReference>
<dbReference type="InterPro" id="IPR037401">
    <property type="entry name" value="SnoaL-like"/>
</dbReference>
<dbReference type="Pfam" id="PF13577">
    <property type="entry name" value="SnoaL_4"/>
    <property type="match status" value="1"/>
</dbReference>
<dbReference type="InterPro" id="IPR032710">
    <property type="entry name" value="NTF2-like_dom_sf"/>
</dbReference>
<proteinExistence type="predicted"/>
<dbReference type="KEGG" id="thao:NI17_005635"/>
<evidence type="ECO:0000313" key="1">
    <source>
        <dbReference type="EMBL" id="UOE20686.1"/>
    </source>
</evidence>
<dbReference type="RefSeq" id="WP_068692380.1">
    <property type="nucleotide sequence ID" value="NZ_CP063196.1"/>
</dbReference>
<organism evidence="1 2">
    <name type="scientific">Thermobifida halotolerans</name>
    <dbReference type="NCBI Taxonomy" id="483545"/>
    <lineage>
        <taxon>Bacteria</taxon>
        <taxon>Bacillati</taxon>
        <taxon>Actinomycetota</taxon>
        <taxon>Actinomycetes</taxon>
        <taxon>Streptosporangiales</taxon>
        <taxon>Nocardiopsidaceae</taxon>
        <taxon>Thermobifida</taxon>
    </lineage>
</organism>
<dbReference type="Gene3D" id="3.10.450.50">
    <property type="match status" value="1"/>
</dbReference>
<dbReference type="AlphaFoldDB" id="A0A399G3Y3"/>
<dbReference type="EMBL" id="CP063196">
    <property type="protein sequence ID" value="UOE20686.1"/>
    <property type="molecule type" value="Genomic_DNA"/>
</dbReference>
<evidence type="ECO:0000313" key="2">
    <source>
        <dbReference type="Proteomes" id="UP000265719"/>
    </source>
</evidence>
<dbReference type="OrthoDB" id="4941530at2"/>
<dbReference type="Proteomes" id="UP000265719">
    <property type="component" value="Chromosome"/>
</dbReference>
<accession>A0A399G3Y3</accession>
<reference evidence="1" key="1">
    <citation type="submission" date="2020-10" db="EMBL/GenBank/DDBJ databases">
        <title>De novo genome project of the cellulose decomposer Thermobifida halotolerans type strain.</title>
        <authorList>
            <person name="Nagy I."/>
            <person name="Horvath B."/>
            <person name="Kukolya J."/>
            <person name="Nagy I."/>
            <person name="Orsini M."/>
        </authorList>
    </citation>
    <scope>NUCLEOTIDE SEQUENCE</scope>
    <source>
        <strain evidence="1">DSM 44931</strain>
    </source>
</reference>